<organism evidence="11 12">
    <name type="scientific">Ambispora gerdemannii</name>
    <dbReference type="NCBI Taxonomy" id="144530"/>
    <lineage>
        <taxon>Eukaryota</taxon>
        <taxon>Fungi</taxon>
        <taxon>Fungi incertae sedis</taxon>
        <taxon>Mucoromycota</taxon>
        <taxon>Glomeromycotina</taxon>
        <taxon>Glomeromycetes</taxon>
        <taxon>Archaeosporales</taxon>
        <taxon>Ambisporaceae</taxon>
        <taxon>Ambispora</taxon>
    </lineage>
</organism>
<comment type="function">
    <text evidence="9">S-adenosyl-L-methionine-dependent methyltransferase that specifically methylates the N(1) position of adenine in helix 25.1 in 25S rRNA. Required both for ribosomal 40S and 60S subunits biogenesis. Required for efficient pre-rRNA cleavage at site A2.</text>
</comment>
<dbReference type="GO" id="GO:0016433">
    <property type="term" value="F:rRNA (adenine) methyltransferase activity"/>
    <property type="evidence" value="ECO:0007669"/>
    <property type="project" value="TreeGrafter"/>
</dbReference>
<evidence type="ECO:0000313" key="12">
    <source>
        <dbReference type="Proteomes" id="UP000789831"/>
    </source>
</evidence>
<feature type="compositionally biased region" description="Basic and acidic residues" evidence="10">
    <location>
        <begin position="139"/>
        <end position="157"/>
    </location>
</feature>
<keyword evidence="3 9" id="KW-0698">rRNA processing</keyword>
<evidence type="ECO:0000256" key="10">
    <source>
        <dbReference type="SAM" id="MobiDB-lite"/>
    </source>
</evidence>
<accession>A0A9N9BL20</accession>
<evidence type="ECO:0000256" key="7">
    <source>
        <dbReference type="ARBA" id="ARBA00023242"/>
    </source>
</evidence>
<dbReference type="EMBL" id="CAJVPL010001466">
    <property type="protein sequence ID" value="CAG8572529.1"/>
    <property type="molecule type" value="Genomic_DNA"/>
</dbReference>
<dbReference type="EC" id="2.1.1.-" evidence="9"/>
<dbReference type="InterPro" id="IPR029063">
    <property type="entry name" value="SAM-dependent_MTases_sf"/>
</dbReference>
<sequence length="542" mass="59625">MVMKRSGKNTEKSTGDSVGGNSLGVKRKSEAEGSREAKKIAKKILGANIRLLQIEKQLNNNMASSSKGMAKLRQEMSEQFLTRISKSNSNLVKGANTHDDGQQGIAANESNEKGGGNNKKDNKTTKSQRRRMRKKRTKQQKELKRADALLKKSDGDNPIKKRLESVWSMFGNNSSKQNTNSEQNKNVVENMVNGKPFRPKIPKQLSEGRFRWINEQLYTVTGTSAHQLFQENPLLFEEYHEGFRSVVEAWPVNPVDVLIRYLKGKSADIVVADLGCGEAKLAKAVPNKVLSFDLVANNDRVIGCDIAKLPVPDSFFDIAIFCLSLMGTNYIDYLKEAYRTLKTSGELKIAEVVSRFTDINAFIDAVKANQNKSVSSWTPDDVMSIAKLLAGRIAIDGAGDNFEGACSLTNISQGLSIFISKHPNICEIIDPIYIVADIGGQQMPAFQLNNYPPVGSPLPALAPLMGSNYIWVFNGANGTNRAHNLMSWIQARIQVCGASVVYLAVNGINVGKYVGIRALVDHAVNSALIKIIDNERKMKTTG</sequence>
<feature type="region of interest" description="Disordered" evidence="10">
    <location>
        <begin position="1"/>
        <end position="37"/>
    </location>
</feature>
<feature type="region of interest" description="Disordered" evidence="10">
    <location>
        <begin position="91"/>
        <end position="157"/>
    </location>
</feature>
<feature type="compositionally biased region" description="Basic residues" evidence="10">
    <location>
        <begin position="126"/>
        <end position="138"/>
    </location>
</feature>
<feature type="compositionally biased region" description="Basic and acidic residues" evidence="10">
    <location>
        <begin position="27"/>
        <end position="37"/>
    </location>
</feature>
<evidence type="ECO:0000256" key="4">
    <source>
        <dbReference type="ARBA" id="ARBA00022603"/>
    </source>
</evidence>
<dbReference type="OrthoDB" id="10258825at2759"/>
<dbReference type="PANTHER" id="PTHR12787">
    <property type="entry name" value="RIBOSOMAL RNA-PROCESSING PROTEIN 8"/>
    <property type="match status" value="1"/>
</dbReference>
<dbReference type="Proteomes" id="UP000789831">
    <property type="component" value="Unassembled WGS sequence"/>
</dbReference>
<evidence type="ECO:0000256" key="6">
    <source>
        <dbReference type="ARBA" id="ARBA00022691"/>
    </source>
</evidence>
<evidence type="ECO:0000313" key="11">
    <source>
        <dbReference type="EMBL" id="CAG8572529.1"/>
    </source>
</evidence>
<evidence type="ECO:0000256" key="2">
    <source>
        <dbReference type="ARBA" id="ARBA00006301"/>
    </source>
</evidence>
<evidence type="ECO:0000256" key="1">
    <source>
        <dbReference type="ARBA" id="ARBA00004604"/>
    </source>
</evidence>
<dbReference type="AlphaFoldDB" id="A0A9N9BL20"/>
<keyword evidence="12" id="KW-1185">Reference proteome</keyword>
<proteinExistence type="inferred from homology"/>
<comment type="similarity">
    <text evidence="2 9">Belongs to the methyltransferase superfamily. RRP8 family.</text>
</comment>
<dbReference type="InterPro" id="IPR042036">
    <property type="entry name" value="RRP8_N"/>
</dbReference>
<dbReference type="FunFam" id="1.10.10.2150:FF:000001">
    <property type="entry name" value="Ribosomal RNA-processing protein 8"/>
    <property type="match status" value="1"/>
</dbReference>
<keyword evidence="5 9" id="KW-0808">Transferase</keyword>
<keyword evidence="7 9" id="KW-0539">Nucleus</keyword>
<evidence type="ECO:0000256" key="8">
    <source>
        <dbReference type="ARBA" id="ARBA00076672"/>
    </source>
</evidence>
<protein>
    <recommendedName>
        <fullName evidence="8 9">Ribosomal RNA-processing protein 8</fullName>
        <ecNumber evidence="9">2.1.1.-</ecNumber>
    </recommendedName>
</protein>
<dbReference type="Gene3D" id="1.10.10.2150">
    <property type="entry name" value="Ribosomal RNA-processing protein 8, N-terminal domain"/>
    <property type="match status" value="1"/>
</dbReference>
<comment type="caution">
    <text evidence="11">The sequence shown here is derived from an EMBL/GenBank/DDBJ whole genome shotgun (WGS) entry which is preliminary data.</text>
</comment>
<dbReference type="GO" id="GO:0005730">
    <property type="term" value="C:nucleolus"/>
    <property type="evidence" value="ECO:0007669"/>
    <property type="project" value="UniProtKB-SubCell"/>
</dbReference>
<dbReference type="Gene3D" id="3.40.50.150">
    <property type="entry name" value="Vaccinia Virus protein VP39"/>
    <property type="match status" value="1"/>
</dbReference>
<dbReference type="PANTHER" id="PTHR12787:SF0">
    <property type="entry name" value="RIBOSOMAL RNA-PROCESSING PROTEIN 8"/>
    <property type="match status" value="1"/>
</dbReference>
<dbReference type="InterPro" id="IPR007823">
    <property type="entry name" value="RRP8"/>
</dbReference>
<gene>
    <name evidence="11" type="ORF">AGERDE_LOCUS7711</name>
</gene>
<reference evidence="11" key="1">
    <citation type="submission" date="2021-06" db="EMBL/GenBank/DDBJ databases">
        <authorList>
            <person name="Kallberg Y."/>
            <person name="Tangrot J."/>
            <person name="Rosling A."/>
        </authorList>
    </citation>
    <scope>NUCLEOTIDE SEQUENCE</scope>
    <source>
        <strain evidence="11">MT106</strain>
    </source>
</reference>
<comment type="subcellular location">
    <subcellularLocation>
        <location evidence="1 9">Nucleus</location>
        <location evidence="1 9">Nucleolus</location>
    </subcellularLocation>
</comment>
<dbReference type="CDD" id="cd02440">
    <property type="entry name" value="AdoMet_MTases"/>
    <property type="match status" value="1"/>
</dbReference>
<evidence type="ECO:0000256" key="9">
    <source>
        <dbReference type="RuleBase" id="RU365074"/>
    </source>
</evidence>
<evidence type="ECO:0000256" key="3">
    <source>
        <dbReference type="ARBA" id="ARBA00022552"/>
    </source>
</evidence>
<keyword evidence="6 9" id="KW-0949">S-adenosyl-L-methionine</keyword>
<keyword evidence="4 9" id="KW-0489">Methyltransferase</keyword>
<dbReference type="GO" id="GO:0042273">
    <property type="term" value="P:ribosomal large subunit biogenesis"/>
    <property type="evidence" value="ECO:0007669"/>
    <property type="project" value="TreeGrafter"/>
</dbReference>
<dbReference type="SUPFAM" id="SSF53335">
    <property type="entry name" value="S-adenosyl-L-methionine-dependent methyltransferases"/>
    <property type="match status" value="1"/>
</dbReference>
<evidence type="ECO:0000256" key="5">
    <source>
        <dbReference type="ARBA" id="ARBA00022679"/>
    </source>
</evidence>
<dbReference type="Pfam" id="PF05148">
    <property type="entry name" value="Methyltransf_8"/>
    <property type="match status" value="1"/>
</dbReference>
<name>A0A9N9BL20_9GLOM</name>